<feature type="region of interest" description="Disordered" evidence="1">
    <location>
        <begin position="258"/>
        <end position="297"/>
    </location>
</feature>
<dbReference type="AlphaFoldDB" id="A0AA39UZS2"/>
<gene>
    <name evidence="2" type="ORF">JMJ35_007451</name>
</gene>
<evidence type="ECO:0000313" key="2">
    <source>
        <dbReference type="EMBL" id="KAK0510057.1"/>
    </source>
</evidence>
<comment type="caution">
    <text evidence="2">The sequence shown here is derived from an EMBL/GenBank/DDBJ whole genome shotgun (WGS) entry which is preliminary data.</text>
</comment>
<reference evidence="2" key="1">
    <citation type="submission" date="2023-03" db="EMBL/GenBank/DDBJ databases">
        <title>Complete genome of Cladonia borealis.</title>
        <authorList>
            <person name="Park H."/>
        </authorList>
    </citation>
    <scope>NUCLEOTIDE SEQUENCE</scope>
    <source>
        <strain evidence="2">ANT050790</strain>
    </source>
</reference>
<protein>
    <submittedName>
        <fullName evidence="2">Uncharacterized protein</fullName>
    </submittedName>
</protein>
<keyword evidence="3" id="KW-1185">Reference proteome</keyword>
<evidence type="ECO:0000313" key="3">
    <source>
        <dbReference type="Proteomes" id="UP001166286"/>
    </source>
</evidence>
<name>A0AA39UZS2_9LECA</name>
<organism evidence="2 3">
    <name type="scientific">Cladonia borealis</name>
    <dbReference type="NCBI Taxonomy" id="184061"/>
    <lineage>
        <taxon>Eukaryota</taxon>
        <taxon>Fungi</taxon>
        <taxon>Dikarya</taxon>
        <taxon>Ascomycota</taxon>
        <taxon>Pezizomycotina</taxon>
        <taxon>Lecanoromycetes</taxon>
        <taxon>OSLEUM clade</taxon>
        <taxon>Lecanoromycetidae</taxon>
        <taxon>Lecanorales</taxon>
        <taxon>Lecanorineae</taxon>
        <taxon>Cladoniaceae</taxon>
        <taxon>Cladonia</taxon>
    </lineage>
</organism>
<dbReference type="EMBL" id="JAFEKC020000017">
    <property type="protein sequence ID" value="KAK0510057.1"/>
    <property type="molecule type" value="Genomic_DNA"/>
</dbReference>
<dbReference type="Proteomes" id="UP001166286">
    <property type="component" value="Unassembled WGS sequence"/>
</dbReference>
<feature type="compositionally biased region" description="Basic and acidic residues" evidence="1">
    <location>
        <begin position="258"/>
        <end position="283"/>
    </location>
</feature>
<accession>A0AA39UZS2</accession>
<sequence>MASSKPFQPMLQQPFIEENDDRKRRPMIWKARKLDTFWAPTFTIFSEAKPEANMHWGLQIGNYMYQIHTDEGKVKYLIVQRLHGEQIWTPDVPQKVLGYCNLTDTQVKKAVVHVQERMQCSPLFKGAYDPVYNNCQSFVMMLVAEILCYKHTVLAEGFADIVDLTRWRYEHRRTSALRPYYKEALYILKVWPKILVENNNFFKSHPSEYFKISINPVSLVSFILGNWARAFREGKLMRTREILLKEGVQVLLPSSLKEGEEDHHVDRDDEDVKHDKHDEHDEHDKDEEDDEGTNKEGEDLRAWMEQILQDIYDRHQTGYEEDCSDELISLSIAHAVPSLIIEKTTCASRN</sequence>
<evidence type="ECO:0000256" key="1">
    <source>
        <dbReference type="SAM" id="MobiDB-lite"/>
    </source>
</evidence>
<proteinExistence type="predicted"/>